<proteinExistence type="predicted"/>
<organism evidence="1 2">
    <name type="scientific">Roseomonas fluvialis</name>
    <dbReference type="NCBI Taxonomy" id="1750527"/>
    <lineage>
        <taxon>Bacteria</taxon>
        <taxon>Pseudomonadati</taxon>
        <taxon>Pseudomonadota</taxon>
        <taxon>Alphaproteobacteria</taxon>
        <taxon>Acetobacterales</taxon>
        <taxon>Roseomonadaceae</taxon>
        <taxon>Roseomonas</taxon>
    </lineage>
</organism>
<dbReference type="Proteomes" id="UP000831327">
    <property type="component" value="Chromosome"/>
</dbReference>
<evidence type="ECO:0000313" key="2">
    <source>
        <dbReference type="Proteomes" id="UP000831327"/>
    </source>
</evidence>
<name>A0ABN6P438_9PROT</name>
<keyword evidence="2" id="KW-1185">Reference proteome</keyword>
<evidence type="ECO:0000313" key="1">
    <source>
        <dbReference type="EMBL" id="BDG72653.1"/>
    </source>
</evidence>
<reference evidence="1 2" key="1">
    <citation type="journal article" date="2016" name="Microbes Environ.">
        <title>Phylogenetically diverse aerobic anoxygenic phototrophic bacteria isolated from epilithic biofilms in Tama river, Japan.</title>
        <authorList>
            <person name="Hirose S."/>
            <person name="Matsuura K."/>
            <person name="Haruta S."/>
        </authorList>
    </citation>
    <scope>NUCLEOTIDE SEQUENCE [LARGE SCALE GENOMIC DNA]</scope>
    <source>
        <strain evidence="1 2">S08</strain>
    </source>
</reference>
<protein>
    <submittedName>
        <fullName evidence="1">Uncharacterized protein</fullName>
    </submittedName>
</protein>
<gene>
    <name evidence="1" type="ORF">Rmf_25820</name>
</gene>
<dbReference type="EMBL" id="AP025637">
    <property type="protein sequence ID" value="BDG72653.1"/>
    <property type="molecule type" value="Genomic_DNA"/>
</dbReference>
<accession>A0ABN6P438</accession>
<sequence>MHRAGAAGFVLECLCIRGELRVVEIERVDGCAHGGPFPGLAALPDGVVAAMILRIAPGALNEGLQGQEERA</sequence>